<proteinExistence type="predicted"/>
<reference evidence="1" key="2">
    <citation type="journal article" date="2015" name="Data Brief">
        <title>Shoot transcriptome of the giant reed, Arundo donax.</title>
        <authorList>
            <person name="Barrero R.A."/>
            <person name="Guerrero F.D."/>
            <person name="Moolhuijzen P."/>
            <person name="Goolsby J.A."/>
            <person name="Tidwell J."/>
            <person name="Bellgard S.E."/>
            <person name="Bellgard M.I."/>
        </authorList>
    </citation>
    <scope>NUCLEOTIDE SEQUENCE</scope>
    <source>
        <tissue evidence="1">Shoot tissue taken approximately 20 cm above the soil surface</tissue>
    </source>
</reference>
<dbReference type="EMBL" id="GBRH01207160">
    <property type="protein sequence ID" value="JAD90735.1"/>
    <property type="molecule type" value="Transcribed_RNA"/>
</dbReference>
<evidence type="ECO:0000313" key="1">
    <source>
        <dbReference type="EMBL" id="JAD90735.1"/>
    </source>
</evidence>
<accession>A0A0A9DYI9</accession>
<organism evidence="1">
    <name type="scientific">Arundo donax</name>
    <name type="common">Giant reed</name>
    <name type="synonym">Donax arundinaceus</name>
    <dbReference type="NCBI Taxonomy" id="35708"/>
    <lineage>
        <taxon>Eukaryota</taxon>
        <taxon>Viridiplantae</taxon>
        <taxon>Streptophyta</taxon>
        <taxon>Embryophyta</taxon>
        <taxon>Tracheophyta</taxon>
        <taxon>Spermatophyta</taxon>
        <taxon>Magnoliopsida</taxon>
        <taxon>Liliopsida</taxon>
        <taxon>Poales</taxon>
        <taxon>Poaceae</taxon>
        <taxon>PACMAD clade</taxon>
        <taxon>Arundinoideae</taxon>
        <taxon>Arundineae</taxon>
        <taxon>Arundo</taxon>
    </lineage>
</organism>
<sequence length="69" mass="7690">MTLSDCVSFSINKAFSTVISWSFASNIWFFTVKSLHFKMCPASLSLTVLAWSNAEFNLNTKDCLASLES</sequence>
<reference evidence="1" key="1">
    <citation type="submission" date="2014-09" db="EMBL/GenBank/DDBJ databases">
        <authorList>
            <person name="Magalhaes I.L.F."/>
            <person name="Oliveira U."/>
            <person name="Santos F.R."/>
            <person name="Vidigal T.H.D.A."/>
            <person name="Brescovit A.D."/>
            <person name="Santos A.J."/>
        </authorList>
    </citation>
    <scope>NUCLEOTIDE SEQUENCE</scope>
    <source>
        <tissue evidence="1">Shoot tissue taken approximately 20 cm above the soil surface</tissue>
    </source>
</reference>
<dbReference type="AlphaFoldDB" id="A0A0A9DYI9"/>
<name>A0A0A9DYI9_ARUDO</name>
<protein>
    <submittedName>
        <fullName evidence="1">Uncharacterized protein</fullName>
    </submittedName>
</protein>